<dbReference type="Proteomes" id="UP000237000">
    <property type="component" value="Unassembled WGS sequence"/>
</dbReference>
<feature type="non-terminal residue" evidence="1">
    <location>
        <position position="75"/>
    </location>
</feature>
<proteinExistence type="predicted"/>
<evidence type="ECO:0000313" key="1">
    <source>
        <dbReference type="EMBL" id="PON31275.1"/>
    </source>
</evidence>
<name>A0A2P5A404_TREOI</name>
<organism evidence="1 2">
    <name type="scientific">Trema orientale</name>
    <name type="common">Charcoal tree</name>
    <name type="synonym">Celtis orientalis</name>
    <dbReference type="NCBI Taxonomy" id="63057"/>
    <lineage>
        <taxon>Eukaryota</taxon>
        <taxon>Viridiplantae</taxon>
        <taxon>Streptophyta</taxon>
        <taxon>Embryophyta</taxon>
        <taxon>Tracheophyta</taxon>
        <taxon>Spermatophyta</taxon>
        <taxon>Magnoliopsida</taxon>
        <taxon>eudicotyledons</taxon>
        <taxon>Gunneridae</taxon>
        <taxon>Pentapetalae</taxon>
        <taxon>rosids</taxon>
        <taxon>fabids</taxon>
        <taxon>Rosales</taxon>
        <taxon>Cannabaceae</taxon>
        <taxon>Trema</taxon>
    </lineage>
</organism>
<comment type="caution">
    <text evidence="1">The sequence shown here is derived from an EMBL/GenBank/DDBJ whole genome shotgun (WGS) entry which is preliminary data.</text>
</comment>
<evidence type="ECO:0000313" key="2">
    <source>
        <dbReference type="Proteomes" id="UP000237000"/>
    </source>
</evidence>
<keyword evidence="2" id="KW-1185">Reference proteome</keyword>
<gene>
    <name evidence="1" type="ORF">TorRG33x02_358250</name>
</gene>
<reference evidence="2" key="1">
    <citation type="submission" date="2016-06" db="EMBL/GenBank/DDBJ databases">
        <title>Parallel loss of symbiosis genes in relatives of nitrogen-fixing non-legume Parasponia.</title>
        <authorList>
            <person name="Van Velzen R."/>
            <person name="Holmer R."/>
            <person name="Bu F."/>
            <person name="Rutten L."/>
            <person name="Van Zeijl A."/>
            <person name="Liu W."/>
            <person name="Santuari L."/>
            <person name="Cao Q."/>
            <person name="Sharma T."/>
            <person name="Shen D."/>
            <person name="Roswanjaya Y."/>
            <person name="Wardhani T."/>
            <person name="Kalhor M.S."/>
            <person name="Jansen J."/>
            <person name="Van den Hoogen J."/>
            <person name="Gungor B."/>
            <person name="Hartog M."/>
            <person name="Hontelez J."/>
            <person name="Verver J."/>
            <person name="Yang W.-C."/>
            <person name="Schijlen E."/>
            <person name="Repin R."/>
            <person name="Schilthuizen M."/>
            <person name="Schranz E."/>
            <person name="Heidstra R."/>
            <person name="Miyata K."/>
            <person name="Fedorova E."/>
            <person name="Kohlen W."/>
            <person name="Bisseling T."/>
            <person name="Smit S."/>
            <person name="Geurts R."/>
        </authorList>
    </citation>
    <scope>NUCLEOTIDE SEQUENCE [LARGE SCALE GENOMIC DNA]</scope>
    <source>
        <strain evidence="2">cv. RG33-2</strain>
    </source>
</reference>
<dbReference type="EMBL" id="JXTC01001495">
    <property type="protein sequence ID" value="PON31275.1"/>
    <property type="molecule type" value="Genomic_DNA"/>
</dbReference>
<dbReference type="InParanoid" id="A0A2P5A404"/>
<accession>A0A2P5A404</accession>
<dbReference type="AlphaFoldDB" id="A0A2P5A404"/>
<sequence length="75" mass="7933">MAFAIVYKSNSRLKSIKRQVSCTNSSSSSTTSGFGHALPRNGRGTISTISGPSGILTRSMLVCVLRKLATTVDAR</sequence>
<protein>
    <submittedName>
        <fullName evidence="1">Uncharacterized protein</fullName>
    </submittedName>
</protein>